<dbReference type="AlphaFoldDB" id="A0A5B6WFI8"/>
<dbReference type="Pfam" id="PF24626">
    <property type="entry name" value="SH3_Tf2-1"/>
    <property type="match status" value="1"/>
</dbReference>
<organism evidence="2 3">
    <name type="scientific">Gossypium australe</name>
    <dbReference type="NCBI Taxonomy" id="47621"/>
    <lineage>
        <taxon>Eukaryota</taxon>
        <taxon>Viridiplantae</taxon>
        <taxon>Streptophyta</taxon>
        <taxon>Embryophyta</taxon>
        <taxon>Tracheophyta</taxon>
        <taxon>Spermatophyta</taxon>
        <taxon>Magnoliopsida</taxon>
        <taxon>eudicotyledons</taxon>
        <taxon>Gunneridae</taxon>
        <taxon>Pentapetalae</taxon>
        <taxon>rosids</taxon>
        <taxon>malvids</taxon>
        <taxon>Malvales</taxon>
        <taxon>Malvaceae</taxon>
        <taxon>Malvoideae</taxon>
        <taxon>Gossypium</taxon>
    </lineage>
</organism>
<feature type="domain" description="Tf2-1-like SH3-like" evidence="1">
    <location>
        <begin position="55"/>
        <end position="92"/>
    </location>
</feature>
<dbReference type="PANTHER" id="PTHR46148:SF44">
    <property type="entry name" value="GAG-POL POLYPROTEIN"/>
    <property type="match status" value="1"/>
</dbReference>
<accession>A0A5B6WFI8</accession>
<dbReference type="InterPro" id="IPR056924">
    <property type="entry name" value="SH3_Tf2-1"/>
</dbReference>
<evidence type="ECO:0000313" key="3">
    <source>
        <dbReference type="Proteomes" id="UP000325315"/>
    </source>
</evidence>
<protein>
    <submittedName>
        <fullName evidence="2">DNA/RNA polymerases superfamily protein</fullName>
    </submittedName>
</protein>
<evidence type="ECO:0000259" key="1">
    <source>
        <dbReference type="Pfam" id="PF24626"/>
    </source>
</evidence>
<dbReference type="Proteomes" id="UP000325315">
    <property type="component" value="Unassembled WGS sequence"/>
</dbReference>
<dbReference type="PANTHER" id="PTHR46148">
    <property type="entry name" value="CHROMO DOMAIN-CONTAINING PROTEIN"/>
    <property type="match status" value="1"/>
</dbReference>
<comment type="caution">
    <text evidence="2">The sequence shown here is derived from an EMBL/GenBank/DDBJ whole genome shotgun (WGS) entry which is preliminary data.</text>
</comment>
<dbReference type="OrthoDB" id="1909122at2759"/>
<proteinExistence type="predicted"/>
<keyword evidence="3" id="KW-1185">Reference proteome</keyword>
<evidence type="ECO:0000313" key="2">
    <source>
        <dbReference type="EMBL" id="KAA3480499.1"/>
    </source>
</evidence>
<gene>
    <name evidence="2" type="ORF">EPI10_020922</name>
</gene>
<dbReference type="EMBL" id="SMMG02000003">
    <property type="protein sequence ID" value="KAA3480499.1"/>
    <property type="molecule type" value="Genomic_DNA"/>
</dbReference>
<sequence length="98" mass="11889">MRPNKALYGHKCQTPLFWSNLNKVRAIRDFLKATPDRKKSYANLKRKYIEFKIDDKVFLKVSPWKKVLKGKLSLRFIRPYEIFKRIGPVKCEFEDMWH</sequence>
<reference evidence="3" key="1">
    <citation type="journal article" date="2019" name="Plant Biotechnol. J.">
        <title>Genome sequencing of the Australian wild diploid species Gossypium australe highlights disease resistance and delayed gland morphogenesis.</title>
        <authorList>
            <person name="Cai Y."/>
            <person name="Cai X."/>
            <person name="Wang Q."/>
            <person name="Wang P."/>
            <person name="Zhang Y."/>
            <person name="Cai C."/>
            <person name="Xu Y."/>
            <person name="Wang K."/>
            <person name="Zhou Z."/>
            <person name="Wang C."/>
            <person name="Geng S."/>
            <person name="Li B."/>
            <person name="Dong Q."/>
            <person name="Hou Y."/>
            <person name="Wang H."/>
            <person name="Ai P."/>
            <person name="Liu Z."/>
            <person name="Yi F."/>
            <person name="Sun M."/>
            <person name="An G."/>
            <person name="Cheng J."/>
            <person name="Zhang Y."/>
            <person name="Shi Q."/>
            <person name="Xie Y."/>
            <person name="Shi X."/>
            <person name="Chang Y."/>
            <person name="Huang F."/>
            <person name="Chen Y."/>
            <person name="Hong S."/>
            <person name="Mi L."/>
            <person name="Sun Q."/>
            <person name="Zhang L."/>
            <person name="Zhou B."/>
            <person name="Peng R."/>
            <person name="Zhang X."/>
            <person name="Liu F."/>
        </authorList>
    </citation>
    <scope>NUCLEOTIDE SEQUENCE [LARGE SCALE GENOMIC DNA]</scope>
    <source>
        <strain evidence="3">cv. PA1801</strain>
    </source>
</reference>
<name>A0A5B6WFI8_9ROSI</name>